<dbReference type="InterPro" id="IPR001683">
    <property type="entry name" value="PX_dom"/>
</dbReference>
<evidence type="ECO:0000256" key="11">
    <source>
        <dbReference type="SAM" id="MobiDB-lite"/>
    </source>
</evidence>
<evidence type="ECO:0000259" key="12">
    <source>
        <dbReference type="PROSITE" id="PS50195"/>
    </source>
</evidence>
<dbReference type="PANTHER" id="PTHR46209:SF3">
    <property type="entry name" value="PX DOMAIN-CONTAINING PROTEIN"/>
    <property type="match status" value="1"/>
</dbReference>
<evidence type="ECO:0000256" key="6">
    <source>
        <dbReference type="ARBA" id="ARBA00022753"/>
    </source>
</evidence>
<comment type="similarity">
    <text evidence="3">Belongs to the sorting nexin family.</text>
</comment>
<evidence type="ECO:0000256" key="7">
    <source>
        <dbReference type="ARBA" id="ARBA00022927"/>
    </source>
</evidence>
<dbReference type="Pfam" id="PF00787">
    <property type="entry name" value="PX"/>
    <property type="match status" value="1"/>
</dbReference>
<protein>
    <recommendedName>
        <fullName evidence="12">PX domain-containing protein</fullName>
    </recommendedName>
</protein>
<evidence type="ECO:0000313" key="14">
    <source>
        <dbReference type="Proteomes" id="UP000005408"/>
    </source>
</evidence>
<evidence type="ECO:0000313" key="13">
    <source>
        <dbReference type="EnsemblMetazoa" id="G5140.1:cds"/>
    </source>
</evidence>
<keyword evidence="8" id="KW-0446">Lipid-binding</keyword>
<evidence type="ECO:0000256" key="3">
    <source>
        <dbReference type="ARBA" id="ARBA00010883"/>
    </source>
</evidence>
<accession>A0A8W8NBW0</accession>
<evidence type="ECO:0000256" key="4">
    <source>
        <dbReference type="ARBA" id="ARBA00022448"/>
    </source>
</evidence>
<evidence type="ECO:0000256" key="8">
    <source>
        <dbReference type="ARBA" id="ARBA00023121"/>
    </source>
</evidence>
<dbReference type="AlphaFoldDB" id="A0A8W8NBW0"/>
<dbReference type="InterPro" id="IPR036871">
    <property type="entry name" value="PX_dom_sf"/>
</dbReference>
<dbReference type="InterPro" id="IPR043544">
    <property type="entry name" value="SNX10/11"/>
</dbReference>
<dbReference type="EnsemblMetazoa" id="G5140.1">
    <property type="protein sequence ID" value="G5140.1:cds"/>
    <property type="gene ID" value="G5140"/>
</dbReference>
<evidence type="ECO:0000256" key="9">
    <source>
        <dbReference type="ARBA" id="ARBA00023136"/>
    </source>
</evidence>
<dbReference type="GO" id="GO:0016050">
    <property type="term" value="P:vesicle organization"/>
    <property type="evidence" value="ECO:0007669"/>
    <property type="project" value="TreeGrafter"/>
</dbReference>
<evidence type="ECO:0000256" key="10">
    <source>
        <dbReference type="ARBA" id="ARBA00029433"/>
    </source>
</evidence>
<dbReference type="OrthoDB" id="6127529at2759"/>
<keyword evidence="6" id="KW-0967">Endosome</keyword>
<feature type="compositionally biased region" description="Polar residues" evidence="11">
    <location>
        <begin position="226"/>
        <end position="264"/>
    </location>
</feature>
<dbReference type="GO" id="GO:0006886">
    <property type="term" value="P:intracellular protein transport"/>
    <property type="evidence" value="ECO:0007669"/>
    <property type="project" value="InterPro"/>
</dbReference>
<organism evidence="13 14">
    <name type="scientific">Magallana gigas</name>
    <name type="common">Pacific oyster</name>
    <name type="synonym">Crassostrea gigas</name>
    <dbReference type="NCBI Taxonomy" id="29159"/>
    <lineage>
        <taxon>Eukaryota</taxon>
        <taxon>Metazoa</taxon>
        <taxon>Spiralia</taxon>
        <taxon>Lophotrochozoa</taxon>
        <taxon>Mollusca</taxon>
        <taxon>Bivalvia</taxon>
        <taxon>Autobranchia</taxon>
        <taxon>Pteriomorphia</taxon>
        <taxon>Ostreida</taxon>
        <taxon>Ostreoidea</taxon>
        <taxon>Ostreidae</taxon>
        <taxon>Magallana</taxon>
    </lineage>
</organism>
<keyword evidence="14" id="KW-1185">Reference proteome</keyword>
<dbReference type="Gene3D" id="3.30.1520.10">
    <property type="entry name" value="Phox-like domain"/>
    <property type="match status" value="1"/>
</dbReference>
<keyword evidence="9" id="KW-0472">Membrane</keyword>
<dbReference type="PROSITE" id="PS50195">
    <property type="entry name" value="PX"/>
    <property type="match status" value="1"/>
</dbReference>
<reference evidence="13" key="1">
    <citation type="submission" date="2022-08" db="UniProtKB">
        <authorList>
            <consortium name="EnsemblMetazoa"/>
        </authorList>
    </citation>
    <scope>IDENTIFICATION</scope>
    <source>
        <strain evidence="13">05x7-T-G4-1.051#20</strain>
    </source>
</reference>
<dbReference type="GO" id="GO:1901981">
    <property type="term" value="F:phosphatidylinositol phosphate binding"/>
    <property type="evidence" value="ECO:0007669"/>
    <property type="project" value="TreeGrafter"/>
</dbReference>
<evidence type="ECO:0000256" key="1">
    <source>
        <dbReference type="ARBA" id="ARBA00004177"/>
    </source>
</evidence>
<name>A0A8W8NBW0_MAGGI</name>
<sequence length="264" mass="30327">MDKSAEDPVHIDVCVRNPFTHNTWEKGRFTSYEIAIQTTVKSFCLQCSITRRRFKEFEWLHKCLKHHHPLENPPALPPKKFFGERFDPSFIAFRMKGLEEYLKQLLQQDLYLSDEALHLFLQSNLSTAEIDKFLSGKIPSEAIEQLWKCKGDKSKCPCFGGSNHSCQREDEEIPYMNDDNDSLSESESKSNESDIEASMSETEYPCVTLVLPNSRISPMDKLRNKTPLQFSNTNNTENSDDLSSMNMVQIDSVDSSHSINGETR</sequence>
<dbReference type="GO" id="GO:0005768">
    <property type="term" value="C:endosome"/>
    <property type="evidence" value="ECO:0007669"/>
    <property type="project" value="UniProtKB-SubCell"/>
</dbReference>
<dbReference type="Proteomes" id="UP000005408">
    <property type="component" value="Unassembled WGS sequence"/>
</dbReference>
<evidence type="ECO:0000256" key="5">
    <source>
        <dbReference type="ARBA" id="ARBA00022490"/>
    </source>
</evidence>
<feature type="domain" description="PX" evidence="12">
    <location>
        <begin position="10"/>
        <end position="127"/>
    </location>
</feature>
<feature type="compositionally biased region" description="Acidic residues" evidence="11">
    <location>
        <begin position="169"/>
        <end position="184"/>
    </location>
</feature>
<proteinExistence type="inferred from homology"/>
<dbReference type="SUPFAM" id="SSF64268">
    <property type="entry name" value="PX domain"/>
    <property type="match status" value="1"/>
</dbReference>
<keyword evidence="7" id="KW-0653">Protein transport</keyword>
<dbReference type="PANTHER" id="PTHR46209">
    <property type="entry name" value="PX DOMAIN-CONTAINING PROTEIN"/>
    <property type="match status" value="1"/>
</dbReference>
<keyword evidence="4" id="KW-0813">Transport</keyword>
<keyword evidence="5" id="KW-0963">Cytoplasm</keyword>
<feature type="region of interest" description="Disordered" evidence="11">
    <location>
        <begin position="217"/>
        <end position="264"/>
    </location>
</feature>
<comment type="subcellular location">
    <subcellularLocation>
        <location evidence="2">Cytoplasm</location>
    </subcellularLocation>
    <subcellularLocation>
        <location evidence="10">Endomembrane system</location>
        <topology evidence="10">Peripheral membrane protein</topology>
        <orientation evidence="10">Cytoplasmic side</orientation>
    </subcellularLocation>
    <subcellularLocation>
        <location evidence="1">Endosome</location>
    </subcellularLocation>
</comment>
<dbReference type="SMART" id="SM00312">
    <property type="entry name" value="PX"/>
    <property type="match status" value="1"/>
</dbReference>
<evidence type="ECO:0000256" key="2">
    <source>
        <dbReference type="ARBA" id="ARBA00004496"/>
    </source>
</evidence>
<feature type="region of interest" description="Disordered" evidence="11">
    <location>
        <begin position="167"/>
        <end position="200"/>
    </location>
</feature>